<reference evidence="1 2" key="1">
    <citation type="submission" date="2016-11" db="EMBL/GenBank/DDBJ databases">
        <authorList>
            <person name="Jaros S."/>
            <person name="Januszkiewicz K."/>
            <person name="Wedrychowicz H."/>
        </authorList>
    </citation>
    <scope>NUCLEOTIDE SEQUENCE [LARGE SCALE GENOMIC DNA]</scope>
    <source>
        <strain evidence="1 2">DSM 44523</strain>
    </source>
</reference>
<evidence type="ECO:0000313" key="1">
    <source>
        <dbReference type="EMBL" id="SHG24966.1"/>
    </source>
</evidence>
<evidence type="ECO:0000313" key="2">
    <source>
        <dbReference type="Proteomes" id="UP000184501"/>
    </source>
</evidence>
<proteinExistence type="predicted"/>
<dbReference type="AlphaFoldDB" id="A0A1M5I9J7"/>
<gene>
    <name evidence="1" type="ORF">SAMN05444320_107180</name>
</gene>
<dbReference type="RefSeq" id="WP_143174320.1">
    <property type="nucleotide sequence ID" value="NZ_FQVN01000007.1"/>
</dbReference>
<protein>
    <submittedName>
        <fullName evidence="1">Uncharacterized protein</fullName>
    </submittedName>
</protein>
<dbReference type="Proteomes" id="UP000184501">
    <property type="component" value="Unassembled WGS sequence"/>
</dbReference>
<organism evidence="1 2">
    <name type="scientific">Streptoalloteichus hindustanus</name>
    <dbReference type="NCBI Taxonomy" id="2017"/>
    <lineage>
        <taxon>Bacteria</taxon>
        <taxon>Bacillati</taxon>
        <taxon>Actinomycetota</taxon>
        <taxon>Actinomycetes</taxon>
        <taxon>Pseudonocardiales</taxon>
        <taxon>Pseudonocardiaceae</taxon>
        <taxon>Streptoalloteichus</taxon>
    </lineage>
</organism>
<sequence>MVCRGLVLGDYLVAVQRFIAQLGQPADIARFHGLAGAVLRGDASALLVFLHTARNRLVAHQAPPEVWDRHDEALSVVVDLAADGATFRRLENDLHRGLLMSYRAAVWE</sequence>
<keyword evidence="2" id="KW-1185">Reference proteome</keyword>
<accession>A0A1M5I9J7</accession>
<dbReference type="EMBL" id="FQVN01000007">
    <property type="protein sequence ID" value="SHG24966.1"/>
    <property type="molecule type" value="Genomic_DNA"/>
</dbReference>
<name>A0A1M5I9J7_STRHI</name>